<name>A0A2T5J9H3_9SPHI</name>
<dbReference type="EMBL" id="QAOQ01000004">
    <property type="protein sequence ID" value="PTQ96718.1"/>
    <property type="molecule type" value="Genomic_DNA"/>
</dbReference>
<dbReference type="AlphaFoldDB" id="A0A2T5J9H3"/>
<dbReference type="SUPFAM" id="SSF82784">
    <property type="entry name" value="OsmC-like"/>
    <property type="match status" value="1"/>
</dbReference>
<comment type="caution">
    <text evidence="1">The sequence shown here is derived from an EMBL/GenBank/DDBJ whole genome shotgun (WGS) entry which is preliminary data.</text>
</comment>
<dbReference type="InterPro" id="IPR036102">
    <property type="entry name" value="OsmC/Ohrsf"/>
</dbReference>
<dbReference type="InterPro" id="IPR015946">
    <property type="entry name" value="KH_dom-like_a/b"/>
</dbReference>
<gene>
    <name evidence="1" type="ORF">C8P68_104206</name>
</gene>
<protein>
    <submittedName>
        <fullName evidence="1">Putative redox protein</fullName>
    </submittedName>
</protein>
<keyword evidence="2" id="KW-1185">Reference proteome</keyword>
<evidence type="ECO:0000313" key="2">
    <source>
        <dbReference type="Proteomes" id="UP000244168"/>
    </source>
</evidence>
<dbReference type="PANTHER" id="PTHR39624">
    <property type="entry name" value="PROTEIN INVOLVED IN RIMO-MEDIATED BETA-METHYLTHIOLATION OF RIBOSOMAL PROTEIN S12 YCAO"/>
    <property type="match status" value="1"/>
</dbReference>
<reference evidence="1 2" key="1">
    <citation type="submission" date="2018-04" db="EMBL/GenBank/DDBJ databases">
        <title>Genomic Encyclopedia of Archaeal and Bacterial Type Strains, Phase II (KMG-II): from individual species to whole genera.</title>
        <authorList>
            <person name="Goeker M."/>
        </authorList>
    </citation>
    <scope>NUCLEOTIDE SEQUENCE [LARGE SCALE GENOMIC DNA]</scope>
    <source>
        <strain evidence="1 2">DSM 26809</strain>
    </source>
</reference>
<dbReference type="Gene3D" id="3.30.300.20">
    <property type="match status" value="1"/>
</dbReference>
<dbReference type="InterPro" id="IPR003718">
    <property type="entry name" value="OsmC/Ohr_fam"/>
</dbReference>
<dbReference type="Pfam" id="PF02566">
    <property type="entry name" value="OsmC"/>
    <property type="match status" value="1"/>
</dbReference>
<accession>A0A2T5J9H3</accession>
<organism evidence="1 2">
    <name type="scientific">Mucilaginibacter yixingensis</name>
    <dbReference type="NCBI Taxonomy" id="1295612"/>
    <lineage>
        <taxon>Bacteria</taxon>
        <taxon>Pseudomonadati</taxon>
        <taxon>Bacteroidota</taxon>
        <taxon>Sphingobacteriia</taxon>
        <taxon>Sphingobacteriales</taxon>
        <taxon>Sphingobacteriaceae</taxon>
        <taxon>Mucilaginibacter</taxon>
    </lineage>
</organism>
<dbReference type="RefSeq" id="WP_211309811.1">
    <property type="nucleotide sequence ID" value="NZ_CP160205.1"/>
</dbReference>
<sequence>MGITNIEPKIIATTRSVINRTQYQTTITGGKHTIIADEPEEVGGTDTGMSPYELLLASLSSCTAITLQMYINRKMWVVEEIIIDQQLYINEGFTLITSNLTFKGDLTDEQKKRLEVIAEKCPVHKILTGEVKIETRIM</sequence>
<evidence type="ECO:0000313" key="1">
    <source>
        <dbReference type="EMBL" id="PTQ96718.1"/>
    </source>
</evidence>
<dbReference type="PANTHER" id="PTHR39624:SF2">
    <property type="entry name" value="OSMC-LIKE PROTEIN"/>
    <property type="match status" value="1"/>
</dbReference>
<dbReference type="Proteomes" id="UP000244168">
    <property type="component" value="Unassembled WGS sequence"/>
</dbReference>
<proteinExistence type="predicted"/>